<evidence type="ECO:0000256" key="6">
    <source>
        <dbReference type="ARBA" id="ARBA00022692"/>
    </source>
</evidence>
<keyword evidence="10 13" id="KW-1133">Transmembrane helix</keyword>
<dbReference type="EC" id="2.7.13.3" evidence="3"/>
<dbReference type="OrthoDB" id="227596at2"/>
<evidence type="ECO:0000256" key="1">
    <source>
        <dbReference type="ARBA" id="ARBA00000085"/>
    </source>
</evidence>
<comment type="catalytic activity">
    <reaction evidence="1">
        <text>ATP + protein L-histidine = ADP + protein N-phospho-L-histidine.</text>
        <dbReference type="EC" id="2.7.13.3"/>
    </reaction>
</comment>
<feature type="domain" description="HAMP" evidence="14">
    <location>
        <begin position="57"/>
        <end position="109"/>
    </location>
</feature>
<feature type="compositionally biased region" description="Low complexity" evidence="12">
    <location>
        <begin position="345"/>
        <end position="358"/>
    </location>
</feature>
<evidence type="ECO:0000256" key="11">
    <source>
        <dbReference type="ARBA" id="ARBA00023012"/>
    </source>
</evidence>
<keyword evidence="7" id="KW-0547">Nucleotide-binding</keyword>
<dbReference type="Pfam" id="PF00672">
    <property type="entry name" value="HAMP"/>
    <property type="match status" value="1"/>
</dbReference>
<dbReference type="Gene3D" id="1.20.5.1930">
    <property type="match status" value="1"/>
</dbReference>
<dbReference type="GO" id="GO:0000155">
    <property type="term" value="F:phosphorelay sensor kinase activity"/>
    <property type="evidence" value="ECO:0007669"/>
    <property type="project" value="InterPro"/>
</dbReference>
<reference evidence="15 16" key="1">
    <citation type="submission" date="2018-07" db="EMBL/GenBank/DDBJ databases">
        <title>Streptomyces species from bats.</title>
        <authorList>
            <person name="Dunlap C."/>
        </authorList>
    </citation>
    <scope>NUCLEOTIDE SEQUENCE [LARGE SCALE GENOMIC DNA]</scope>
    <source>
        <strain evidence="15 16">AC230</strain>
    </source>
</reference>
<dbReference type="InterPro" id="IPR011712">
    <property type="entry name" value="Sig_transdc_His_kin_sub3_dim/P"/>
</dbReference>
<keyword evidence="9" id="KW-0067">ATP-binding</keyword>
<evidence type="ECO:0000256" key="2">
    <source>
        <dbReference type="ARBA" id="ARBA00004370"/>
    </source>
</evidence>
<dbReference type="CDD" id="cd06225">
    <property type="entry name" value="HAMP"/>
    <property type="match status" value="1"/>
</dbReference>
<dbReference type="Pfam" id="PF07730">
    <property type="entry name" value="HisKA_3"/>
    <property type="match status" value="1"/>
</dbReference>
<dbReference type="PROSITE" id="PS50885">
    <property type="entry name" value="HAMP"/>
    <property type="match status" value="1"/>
</dbReference>
<organism evidence="15 16">
    <name type="scientific">Streptomyces corynorhini</name>
    <dbReference type="NCBI Taxonomy" id="2282652"/>
    <lineage>
        <taxon>Bacteria</taxon>
        <taxon>Bacillati</taxon>
        <taxon>Actinomycetota</taxon>
        <taxon>Actinomycetes</taxon>
        <taxon>Kitasatosporales</taxon>
        <taxon>Streptomycetaceae</taxon>
        <taxon>Streptomyces</taxon>
    </lineage>
</organism>
<keyword evidence="8" id="KW-0418">Kinase</keyword>
<accession>A0A370B317</accession>
<dbReference type="SMART" id="SM00304">
    <property type="entry name" value="HAMP"/>
    <property type="match status" value="1"/>
</dbReference>
<evidence type="ECO:0000256" key="7">
    <source>
        <dbReference type="ARBA" id="ARBA00022741"/>
    </source>
</evidence>
<dbReference type="AlphaFoldDB" id="A0A370B317"/>
<proteinExistence type="predicted"/>
<dbReference type="GO" id="GO:0005524">
    <property type="term" value="F:ATP binding"/>
    <property type="evidence" value="ECO:0007669"/>
    <property type="project" value="UniProtKB-KW"/>
</dbReference>
<dbReference type="InterPro" id="IPR003660">
    <property type="entry name" value="HAMP_dom"/>
</dbReference>
<evidence type="ECO:0000313" key="16">
    <source>
        <dbReference type="Proteomes" id="UP000253741"/>
    </source>
</evidence>
<keyword evidence="16" id="KW-1185">Reference proteome</keyword>
<dbReference type="InterPro" id="IPR050482">
    <property type="entry name" value="Sensor_HK_TwoCompSys"/>
</dbReference>
<dbReference type="Pfam" id="PF02518">
    <property type="entry name" value="HATPase_c"/>
    <property type="match status" value="1"/>
</dbReference>
<evidence type="ECO:0000256" key="4">
    <source>
        <dbReference type="ARBA" id="ARBA00022553"/>
    </source>
</evidence>
<evidence type="ECO:0000256" key="8">
    <source>
        <dbReference type="ARBA" id="ARBA00022777"/>
    </source>
</evidence>
<feature type="compositionally biased region" description="Basic and acidic residues" evidence="12">
    <location>
        <begin position="319"/>
        <end position="334"/>
    </location>
</feature>
<keyword evidence="6 13" id="KW-0812">Transmembrane</keyword>
<sequence>MSLFWRIFLLNAAVLFAATALLLLGPVTISAPVLLTEALIMSLGLVAMLVANAALLRIGLTPLQRLTRAMTTTDLLRPGRRPVVSGHGEIAELIMTFNTMLDRLEAERAASSGLALSAQEAERRRIAQELHDEIGQTLTAVLLELKRVADRAPAPLRAELHHVQETTRGSLDEIRRIARRLRPGVLEELGLISALKALTNEITTHSRLTVRHRFDGALPPLGEDVELVLYRVAQEGLTNVVRHADARQVELTLRRTPAGVELLLRDDGRGIGTATEGAGIRGMRERALLIGADVSVERAPGPGGGTDVRLRVPICATDADHTGHSDHAHHDGHGGHGGHTGHGAGAAAPGGPYGTAAPEKSGGTARDTNGNSSGNGDNRP</sequence>
<dbReference type="CDD" id="cd16917">
    <property type="entry name" value="HATPase_UhpB-NarQ-NarX-like"/>
    <property type="match status" value="1"/>
</dbReference>
<evidence type="ECO:0000256" key="9">
    <source>
        <dbReference type="ARBA" id="ARBA00022840"/>
    </source>
</evidence>
<evidence type="ECO:0000259" key="14">
    <source>
        <dbReference type="PROSITE" id="PS50885"/>
    </source>
</evidence>
<evidence type="ECO:0000313" key="15">
    <source>
        <dbReference type="EMBL" id="RDG36220.1"/>
    </source>
</evidence>
<protein>
    <recommendedName>
        <fullName evidence="3">histidine kinase</fullName>
        <ecNumber evidence="3">2.7.13.3</ecNumber>
    </recommendedName>
</protein>
<feature type="transmembrane region" description="Helical" evidence="13">
    <location>
        <begin position="40"/>
        <end position="60"/>
    </location>
</feature>
<evidence type="ECO:0000256" key="10">
    <source>
        <dbReference type="ARBA" id="ARBA00022989"/>
    </source>
</evidence>
<dbReference type="GO" id="GO:0046983">
    <property type="term" value="F:protein dimerization activity"/>
    <property type="evidence" value="ECO:0007669"/>
    <property type="project" value="InterPro"/>
</dbReference>
<keyword evidence="4" id="KW-0597">Phosphoprotein</keyword>
<feature type="compositionally biased region" description="Gly residues" evidence="12">
    <location>
        <begin position="335"/>
        <end position="344"/>
    </location>
</feature>
<dbReference type="PANTHER" id="PTHR24421:SF10">
    <property type="entry name" value="NITRATE_NITRITE SENSOR PROTEIN NARQ"/>
    <property type="match status" value="1"/>
</dbReference>
<comment type="caution">
    <text evidence="15">The sequence shown here is derived from an EMBL/GenBank/DDBJ whole genome shotgun (WGS) entry which is preliminary data.</text>
</comment>
<dbReference type="GO" id="GO:0016020">
    <property type="term" value="C:membrane"/>
    <property type="evidence" value="ECO:0007669"/>
    <property type="project" value="UniProtKB-SubCell"/>
</dbReference>
<dbReference type="Proteomes" id="UP000253741">
    <property type="component" value="Unassembled WGS sequence"/>
</dbReference>
<evidence type="ECO:0000256" key="5">
    <source>
        <dbReference type="ARBA" id="ARBA00022679"/>
    </source>
</evidence>
<name>A0A370B317_9ACTN</name>
<gene>
    <name evidence="15" type="ORF">DVH02_21130</name>
</gene>
<keyword evidence="5" id="KW-0808">Transferase</keyword>
<dbReference type="SMART" id="SM00387">
    <property type="entry name" value="HATPase_c"/>
    <property type="match status" value="1"/>
</dbReference>
<comment type="subcellular location">
    <subcellularLocation>
        <location evidence="2">Membrane</location>
    </subcellularLocation>
</comment>
<dbReference type="PANTHER" id="PTHR24421">
    <property type="entry name" value="NITRATE/NITRITE SENSOR PROTEIN NARX-RELATED"/>
    <property type="match status" value="1"/>
</dbReference>
<keyword evidence="11" id="KW-0902">Two-component regulatory system</keyword>
<evidence type="ECO:0000256" key="12">
    <source>
        <dbReference type="SAM" id="MobiDB-lite"/>
    </source>
</evidence>
<dbReference type="Gene3D" id="3.30.565.10">
    <property type="entry name" value="Histidine kinase-like ATPase, C-terminal domain"/>
    <property type="match status" value="1"/>
</dbReference>
<feature type="compositionally biased region" description="Low complexity" evidence="12">
    <location>
        <begin position="369"/>
        <end position="380"/>
    </location>
</feature>
<dbReference type="SUPFAM" id="SSF55874">
    <property type="entry name" value="ATPase domain of HSP90 chaperone/DNA topoisomerase II/histidine kinase"/>
    <property type="match status" value="1"/>
</dbReference>
<dbReference type="InterPro" id="IPR036890">
    <property type="entry name" value="HATPase_C_sf"/>
</dbReference>
<dbReference type="EMBL" id="QQNA01000170">
    <property type="protein sequence ID" value="RDG36220.1"/>
    <property type="molecule type" value="Genomic_DNA"/>
</dbReference>
<dbReference type="InterPro" id="IPR003594">
    <property type="entry name" value="HATPase_dom"/>
</dbReference>
<evidence type="ECO:0000256" key="3">
    <source>
        <dbReference type="ARBA" id="ARBA00012438"/>
    </source>
</evidence>
<keyword evidence="13" id="KW-0472">Membrane</keyword>
<feature type="region of interest" description="Disordered" evidence="12">
    <location>
        <begin position="319"/>
        <end position="380"/>
    </location>
</feature>
<evidence type="ECO:0000256" key="13">
    <source>
        <dbReference type="SAM" id="Phobius"/>
    </source>
</evidence>